<dbReference type="PROSITE" id="PS00648">
    <property type="entry name" value="RIBONUCLEASE_P"/>
    <property type="match status" value="1"/>
</dbReference>
<evidence type="ECO:0000313" key="10">
    <source>
        <dbReference type="Proteomes" id="UP001527882"/>
    </source>
</evidence>
<evidence type="ECO:0000256" key="4">
    <source>
        <dbReference type="ARBA" id="ARBA00022759"/>
    </source>
</evidence>
<keyword evidence="2 7" id="KW-0819">tRNA processing</keyword>
<dbReference type="Gene3D" id="3.30.230.10">
    <property type="match status" value="1"/>
</dbReference>
<dbReference type="PANTHER" id="PTHR33992">
    <property type="entry name" value="RIBONUCLEASE P PROTEIN COMPONENT"/>
    <property type="match status" value="1"/>
</dbReference>
<reference evidence="9 10" key="1">
    <citation type="submission" date="2022-12" db="EMBL/GenBank/DDBJ databases">
        <title>Draft genome sequence of Paenibacillus sp. dW9.</title>
        <authorList>
            <person name="Choi E.-W."/>
            <person name="Kim D.-U."/>
        </authorList>
    </citation>
    <scope>NUCLEOTIDE SEQUENCE [LARGE SCALE GENOMIC DNA]</scope>
    <source>
        <strain evidence="10">dW9</strain>
    </source>
</reference>
<dbReference type="GO" id="GO:0004526">
    <property type="term" value="F:ribonuclease P activity"/>
    <property type="evidence" value="ECO:0007669"/>
    <property type="project" value="UniProtKB-EC"/>
</dbReference>
<comment type="catalytic activity">
    <reaction evidence="7">
        <text>Endonucleolytic cleavage of RNA, removing 5'-extranucleotides from tRNA precursor.</text>
        <dbReference type="EC" id="3.1.26.5"/>
    </reaction>
</comment>
<dbReference type="InterPro" id="IPR020539">
    <property type="entry name" value="RNase_P_CS"/>
</dbReference>
<evidence type="ECO:0000256" key="3">
    <source>
        <dbReference type="ARBA" id="ARBA00022722"/>
    </source>
</evidence>
<organism evidence="9 10">
    <name type="scientific">Paenibacillus gyeongsangnamensis</name>
    <dbReference type="NCBI Taxonomy" id="3388067"/>
    <lineage>
        <taxon>Bacteria</taxon>
        <taxon>Bacillati</taxon>
        <taxon>Bacillota</taxon>
        <taxon>Bacilli</taxon>
        <taxon>Bacillales</taxon>
        <taxon>Paenibacillaceae</taxon>
        <taxon>Paenibacillus</taxon>
    </lineage>
</organism>
<evidence type="ECO:0000313" key="9">
    <source>
        <dbReference type="EMBL" id="MCZ8517446.1"/>
    </source>
</evidence>
<comment type="similarity">
    <text evidence="7">Belongs to the RnpA family.</text>
</comment>
<evidence type="ECO:0000256" key="7">
    <source>
        <dbReference type="HAMAP-Rule" id="MF_00227"/>
    </source>
</evidence>
<accession>A0ABT4QL64</accession>
<dbReference type="Proteomes" id="UP001527882">
    <property type="component" value="Unassembled WGS sequence"/>
</dbReference>
<dbReference type="PANTHER" id="PTHR33992:SF1">
    <property type="entry name" value="RIBONUCLEASE P PROTEIN COMPONENT"/>
    <property type="match status" value="1"/>
</dbReference>
<dbReference type="NCBIfam" id="TIGR00188">
    <property type="entry name" value="rnpA"/>
    <property type="match status" value="1"/>
</dbReference>
<comment type="caution">
    <text evidence="9">The sequence shown here is derived from an EMBL/GenBank/DDBJ whole genome shotgun (WGS) entry which is preliminary data.</text>
</comment>
<dbReference type="Pfam" id="PF00825">
    <property type="entry name" value="Ribonuclease_P"/>
    <property type="match status" value="1"/>
</dbReference>
<dbReference type="EMBL" id="JAQAGZ010000038">
    <property type="protein sequence ID" value="MCZ8517446.1"/>
    <property type="molecule type" value="Genomic_DNA"/>
</dbReference>
<keyword evidence="5 7" id="KW-0378">Hydrolase</keyword>
<sequence length="121" mass="14293">MDKKNRLTKREYFDKVYRHGKSAANHQFVLYYMVKRQQEEFRLGVSVSKKLGNAVVRNRIRRMLKEIVRLNAARIPGGYDLILLARKPAAEMDYHELEKSVLHVLKRASLLLRPERTNRAD</sequence>
<gene>
    <name evidence="7 9" type="primary">rnpA</name>
    <name evidence="9" type="ORF">O9H85_34905</name>
</gene>
<keyword evidence="4 7" id="KW-0255">Endonuclease</keyword>
<protein>
    <recommendedName>
        <fullName evidence="7 8">Ribonuclease P protein component</fullName>
        <shortName evidence="7">RNase P protein</shortName>
        <shortName evidence="7">RNaseP protein</shortName>
        <ecNumber evidence="7 8">3.1.26.5</ecNumber>
    </recommendedName>
    <alternativeName>
        <fullName evidence="7">Protein C5</fullName>
    </alternativeName>
</protein>
<keyword evidence="3 7" id="KW-0540">Nuclease</keyword>
<evidence type="ECO:0000256" key="1">
    <source>
        <dbReference type="ARBA" id="ARBA00002663"/>
    </source>
</evidence>
<dbReference type="InterPro" id="IPR000100">
    <property type="entry name" value="RNase_P"/>
</dbReference>
<dbReference type="RefSeq" id="WP_269885985.1">
    <property type="nucleotide sequence ID" value="NZ_JAQAGZ010000038.1"/>
</dbReference>
<keyword evidence="10" id="KW-1185">Reference proteome</keyword>
<dbReference type="SUPFAM" id="SSF54211">
    <property type="entry name" value="Ribosomal protein S5 domain 2-like"/>
    <property type="match status" value="1"/>
</dbReference>
<name>A0ABT4QL64_9BACL</name>
<dbReference type="InterPro" id="IPR020568">
    <property type="entry name" value="Ribosomal_Su5_D2-typ_SF"/>
</dbReference>
<evidence type="ECO:0000256" key="8">
    <source>
        <dbReference type="NCBIfam" id="TIGR00188"/>
    </source>
</evidence>
<dbReference type="EC" id="3.1.26.5" evidence="7 8"/>
<keyword evidence="6 7" id="KW-0694">RNA-binding</keyword>
<evidence type="ECO:0000256" key="6">
    <source>
        <dbReference type="ARBA" id="ARBA00022884"/>
    </source>
</evidence>
<dbReference type="InterPro" id="IPR014721">
    <property type="entry name" value="Ribsml_uS5_D2-typ_fold_subgr"/>
</dbReference>
<evidence type="ECO:0000256" key="2">
    <source>
        <dbReference type="ARBA" id="ARBA00022694"/>
    </source>
</evidence>
<evidence type="ECO:0000256" key="5">
    <source>
        <dbReference type="ARBA" id="ARBA00022801"/>
    </source>
</evidence>
<dbReference type="HAMAP" id="MF_00227">
    <property type="entry name" value="RNase_P"/>
    <property type="match status" value="1"/>
</dbReference>
<proteinExistence type="inferred from homology"/>
<comment type="function">
    <text evidence="1 7">RNaseP catalyzes the removal of the 5'-leader sequence from pre-tRNA to produce the mature 5'-terminus. It can also cleave other RNA substrates such as 4.5S RNA. The protein component plays an auxiliary but essential role in vivo by binding to the 5'-leader sequence and broadening the substrate specificity of the ribozyme.</text>
</comment>
<comment type="subunit">
    <text evidence="7">Consists of a catalytic RNA component (M1 or rnpB) and a protein subunit.</text>
</comment>